<evidence type="ECO:0000313" key="4">
    <source>
        <dbReference type="Proteomes" id="UP000000814"/>
    </source>
</evidence>
<feature type="compositionally biased region" description="Low complexity" evidence="1">
    <location>
        <begin position="230"/>
        <end position="245"/>
    </location>
</feature>
<dbReference type="SUPFAM" id="SSF50978">
    <property type="entry name" value="WD40 repeat-like"/>
    <property type="match status" value="1"/>
</dbReference>
<evidence type="ECO:0000313" key="3">
    <source>
        <dbReference type="EMBL" id="AAK81174.1"/>
    </source>
</evidence>
<dbReference type="KEGG" id="cac:CA_C3240"/>
<protein>
    <submittedName>
        <fullName evidence="3">Predicted membrane protein</fullName>
    </submittedName>
</protein>
<organism evidence="3 4">
    <name type="scientific">Clostridium acetobutylicum (strain ATCC 824 / DSM 792 / JCM 1419 / IAM 19013 / LMG 5710 / NBRC 13948 / NRRL B-527 / VKM B-1787 / 2291 / W)</name>
    <dbReference type="NCBI Taxonomy" id="272562"/>
    <lineage>
        <taxon>Bacteria</taxon>
        <taxon>Bacillati</taxon>
        <taxon>Bacillota</taxon>
        <taxon>Clostridia</taxon>
        <taxon>Eubacteriales</taxon>
        <taxon>Clostridiaceae</taxon>
        <taxon>Clostridium</taxon>
    </lineage>
</organism>
<dbReference type="OrthoDB" id="1950593at2"/>
<dbReference type="eggNOG" id="ENOG5033121">
    <property type="taxonomic scope" value="Bacteria"/>
</dbReference>
<dbReference type="Proteomes" id="UP000000814">
    <property type="component" value="Chromosome"/>
</dbReference>
<name>Q97E76_CLOAB</name>
<accession>Q97E76</accession>
<dbReference type="PIR" id="C97298">
    <property type="entry name" value="C97298"/>
</dbReference>
<dbReference type="InterPro" id="IPR036322">
    <property type="entry name" value="WD40_repeat_dom_sf"/>
</dbReference>
<dbReference type="GeneID" id="44999737"/>
<evidence type="ECO:0000256" key="2">
    <source>
        <dbReference type="SAM" id="SignalP"/>
    </source>
</evidence>
<dbReference type="EMBL" id="AE001437">
    <property type="protein sequence ID" value="AAK81174.1"/>
    <property type="molecule type" value="Genomic_DNA"/>
</dbReference>
<reference evidence="3 4" key="1">
    <citation type="journal article" date="2001" name="J. Bacteriol.">
        <title>Genome sequence and comparative analysis of the solvent-producing bacterium Clostridium acetobutylicum.</title>
        <authorList>
            <person name="Nolling J."/>
            <person name="Breton G."/>
            <person name="Omelchenko M.V."/>
            <person name="Makarova K.S."/>
            <person name="Zeng Q."/>
            <person name="Gibson R."/>
            <person name="Lee H.M."/>
            <person name="Dubois J."/>
            <person name="Qiu D."/>
            <person name="Hitti J."/>
            <person name="Wolf Y.I."/>
            <person name="Tatusov R.L."/>
            <person name="Sabathe F."/>
            <person name="Doucette-Stamm L."/>
            <person name="Soucaille P."/>
            <person name="Daly M.J."/>
            <person name="Bennett G.N."/>
            <person name="Koonin E.V."/>
            <person name="Smith D.R."/>
        </authorList>
    </citation>
    <scope>NUCLEOTIDE SEQUENCE [LARGE SCALE GENOMIC DNA]</scope>
    <source>
        <strain evidence="4">ATCC 824 / DSM 792 / JCM 1419 / LMG 5710 / VKM B-1787</strain>
    </source>
</reference>
<keyword evidence="2" id="KW-0732">Signal</keyword>
<dbReference type="RefSeq" id="WP_010966514.1">
    <property type="nucleotide sequence ID" value="NC_003030.1"/>
</dbReference>
<dbReference type="PATRIC" id="fig|272562.8.peg.3418"/>
<feature type="region of interest" description="Disordered" evidence="1">
    <location>
        <begin position="221"/>
        <end position="245"/>
    </location>
</feature>
<dbReference type="STRING" id="272562.CA_C3240"/>
<keyword evidence="4" id="KW-1185">Reference proteome</keyword>
<feature type="signal peptide" evidence="2">
    <location>
        <begin position="1"/>
        <end position="21"/>
    </location>
</feature>
<sequence length="363" mass="40537">MKRFFSYICILLIVFTSTSCTKNEKLTNINEFQMNKAIATVNKYMTAYTNNDFSKMQQLYGKSLKKEASGSQQSALKITSYKIMDTTEMGTTANIRVNVIRSDQNSPYTSIDTDIFKIKKSKGKYLIEKISSTSDKEVFQYKRNLMVKIKDEAKSNILINLVGVPEYYFSKGDPLKIDKIKVSKDGFSFLSASNDGNMAIISTAGANPLIGVCEIQDLEQQGGGNGGNGQNASQSQSDQSLSDESQPFQVAAKSIKVIDVYKNAQVKDIAYSNDDGIIAVQCLENNSMRIKMYEAQSGDLVSKQVDKKFPADKFDLTLVKFDEKYLIFDSKPRNANEPKSKDKAGQWRVNLKTYKVSKAKGKS</sequence>
<gene>
    <name evidence="3" type="ordered locus">CA_C3240</name>
</gene>
<dbReference type="AlphaFoldDB" id="Q97E76"/>
<dbReference type="HOGENOM" id="CLU_063405_1_0_9"/>
<feature type="chain" id="PRO_5004321707" evidence="2">
    <location>
        <begin position="22"/>
        <end position="363"/>
    </location>
</feature>
<dbReference type="PROSITE" id="PS51257">
    <property type="entry name" value="PROKAR_LIPOPROTEIN"/>
    <property type="match status" value="1"/>
</dbReference>
<evidence type="ECO:0000256" key="1">
    <source>
        <dbReference type="SAM" id="MobiDB-lite"/>
    </source>
</evidence>
<proteinExistence type="predicted"/>